<gene>
    <name evidence="2" type="ORF">PLEPLA_LOCUS6710</name>
</gene>
<sequence length="312" mass="33235">MDPHSQAECFCLLLSPLDVNLSVCPRELLIKLAYPATKYQCTPPRVGDSCVHRGTLTEECDGRGWGGGGGGGGGGIKLPPPISHRGGAVWAADTSRFPRTTRPIPHARPLSATGDSDGGTLLLHWATELSPSPGTLTLGPTSDSDGGAGKAFRFSRLSAEPEVRAAPATVPRSPAAARLVISDPCYSIMGVKEEDQRRLFFRPKQNPHLLSQPPALGPTATCCQAYVRCQFGSPAAVGREREGESGRERDEPWAGEAEQGGSRMGWPVIEHFLCVPRHTPLSAAPLTPNLSDNHMEDYLQRVSADVTGTASR</sequence>
<dbReference type="AlphaFoldDB" id="A0A9N7TUQ3"/>
<feature type="compositionally biased region" description="Basic and acidic residues" evidence="1">
    <location>
        <begin position="238"/>
        <end position="252"/>
    </location>
</feature>
<accession>A0A9N7TUQ3</accession>
<proteinExistence type="predicted"/>
<comment type="caution">
    <text evidence="2">The sequence shown here is derived from an EMBL/GenBank/DDBJ whole genome shotgun (WGS) entry which is preliminary data.</text>
</comment>
<name>A0A9N7TUQ3_PLEPL</name>
<protein>
    <submittedName>
        <fullName evidence="2">Uncharacterized protein</fullName>
    </submittedName>
</protein>
<dbReference type="Proteomes" id="UP001153269">
    <property type="component" value="Unassembled WGS sequence"/>
</dbReference>
<evidence type="ECO:0000256" key="1">
    <source>
        <dbReference type="SAM" id="MobiDB-lite"/>
    </source>
</evidence>
<dbReference type="EMBL" id="CADEAL010000347">
    <property type="protein sequence ID" value="CAB1418883.1"/>
    <property type="molecule type" value="Genomic_DNA"/>
</dbReference>
<reference evidence="2" key="1">
    <citation type="submission" date="2020-03" db="EMBL/GenBank/DDBJ databases">
        <authorList>
            <person name="Weist P."/>
        </authorList>
    </citation>
    <scope>NUCLEOTIDE SEQUENCE</scope>
</reference>
<feature type="region of interest" description="Disordered" evidence="1">
    <location>
        <begin position="236"/>
        <end position="261"/>
    </location>
</feature>
<evidence type="ECO:0000313" key="2">
    <source>
        <dbReference type="EMBL" id="CAB1418883.1"/>
    </source>
</evidence>
<keyword evidence="3" id="KW-1185">Reference proteome</keyword>
<feature type="compositionally biased region" description="Gly residues" evidence="1">
    <location>
        <begin position="65"/>
        <end position="76"/>
    </location>
</feature>
<organism evidence="2 3">
    <name type="scientific">Pleuronectes platessa</name>
    <name type="common">European plaice</name>
    <dbReference type="NCBI Taxonomy" id="8262"/>
    <lineage>
        <taxon>Eukaryota</taxon>
        <taxon>Metazoa</taxon>
        <taxon>Chordata</taxon>
        <taxon>Craniata</taxon>
        <taxon>Vertebrata</taxon>
        <taxon>Euteleostomi</taxon>
        <taxon>Actinopterygii</taxon>
        <taxon>Neopterygii</taxon>
        <taxon>Teleostei</taxon>
        <taxon>Neoteleostei</taxon>
        <taxon>Acanthomorphata</taxon>
        <taxon>Carangaria</taxon>
        <taxon>Pleuronectiformes</taxon>
        <taxon>Pleuronectoidei</taxon>
        <taxon>Pleuronectidae</taxon>
        <taxon>Pleuronectes</taxon>
    </lineage>
</organism>
<feature type="region of interest" description="Disordered" evidence="1">
    <location>
        <begin position="65"/>
        <end position="88"/>
    </location>
</feature>
<evidence type="ECO:0000313" key="3">
    <source>
        <dbReference type="Proteomes" id="UP001153269"/>
    </source>
</evidence>